<sequence>MTQKERIYQLLAKEAFDQLLVLFDQKPNMIRKYATMAAYHLDEGFRKKSIDFFGYLSEKRAVAQPEYFREIMRRHLWGMNEESGNIDWSAPEIIGAIVAAQPDLFKEFAPIMIEAALCEPVFHQGMLKAVERMAAKDERLIEYHLPRLKELKQRWH</sequence>
<evidence type="ECO:0008006" key="3">
    <source>
        <dbReference type="Google" id="ProtNLM"/>
    </source>
</evidence>
<dbReference type="InterPro" id="IPR054701">
    <property type="entry name" value="DVU0298-like"/>
</dbReference>
<name>A0ABT1Y2T8_9FIRM</name>
<comment type="caution">
    <text evidence="1">The sequence shown here is derived from an EMBL/GenBank/DDBJ whole genome shotgun (WGS) entry which is preliminary data.</text>
</comment>
<proteinExistence type="predicted"/>
<dbReference type="RefSeq" id="WP_089608853.1">
    <property type="nucleotide sequence ID" value="NZ_CP022121.1"/>
</dbReference>
<organism evidence="1 2">
    <name type="scientific">Dehalobacterium formicoaceticum</name>
    <dbReference type="NCBI Taxonomy" id="51515"/>
    <lineage>
        <taxon>Bacteria</taxon>
        <taxon>Bacillati</taxon>
        <taxon>Bacillota</taxon>
        <taxon>Clostridia</taxon>
        <taxon>Eubacteriales</taxon>
        <taxon>Peptococcaceae</taxon>
        <taxon>Dehalobacterium</taxon>
    </lineage>
</organism>
<gene>
    <name evidence="1" type="ORF">NVS47_06615</name>
</gene>
<dbReference type="NCBIfam" id="NF045662">
    <property type="entry name" value="DVU0298_fam"/>
    <property type="match status" value="1"/>
</dbReference>
<keyword evidence="2" id="KW-1185">Reference proteome</keyword>
<accession>A0ABT1Y2T8</accession>
<dbReference type="Proteomes" id="UP001524944">
    <property type="component" value="Unassembled WGS sequence"/>
</dbReference>
<dbReference type="EMBL" id="JANPWE010000002">
    <property type="protein sequence ID" value="MCR6545188.1"/>
    <property type="molecule type" value="Genomic_DNA"/>
</dbReference>
<evidence type="ECO:0000313" key="2">
    <source>
        <dbReference type="Proteomes" id="UP001524944"/>
    </source>
</evidence>
<reference evidence="1 2" key="1">
    <citation type="submission" date="2022-08" db="EMBL/GenBank/DDBJ databases">
        <title>Proteogenomics of the novel Dehalobacterium formicoaceticum strain EZ94 highlights a key role of methyltransferases during anaerobic dichloromethane degradation.</title>
        <authorList>
            <person name="Wasmund K."/>
        </authorList>
    </citation>
    <scope>NUCLEOTIDE SEQUENCE [LARGE SCALE GENOMIC DNA]</scope>
    <source>
        <strain evidence="1 2">EZ94</strain>
    </source>
</reference>
<evidence type="ECO:0000313" key="1">
    <source>
        <dbReference type="EMBL" id="MCR6545188.1"/>
    </source>
</evidence>
<protein>
    <recommendedName>
        <fullName evidence="3">HEAT repeat domain-containing protein</fullName>
    </recommendedName>
</protein>